<comment type="caution">
    <text evidence="1">The sequence shown here is derived from an EMBL/GenBank/DDBJ whole genome shotgun (WGS) entry which is preliminary data.</text>
</comment>
<dbReference type="NCBIfam" id="TIGR01549">
    <property type="entry name" value="HAD-SF-IA-v1"/>
    <property type="match status" value="1"/>
</dbReference>
<dbReference type="InterPro" id="IPR006439">
    <property type="entry name" value="HAD-SF_hydro_IA"/>
</dbReference>
<dbReference type="PANTHER" id="PTHR43611">
    <property type="entry name" value="ALPHA-D-GLUCOSE 1-PHOSPHATE PHOSPHATASE"/>
    <property type="match status" value="1"/>
</dbReference>
<dbReference type="GO" id="GO:0016787">
    <property type="term" value="F:hydrolase activity"/>
    <property type="evidence" value="ECO:0007669"/>
    <property type="project" value="UniProtKB-KW"/>
</dbReference>
<evidence type="ECO:0000313" key="2">
    <source>
        <dbReference type="Proteomes" id="UP000605361"/>
    </source>
</evidence>
<dbReference type="SFLD" id="SFLDG01129">
    <property type="entry name" value="C1.5:_HAD__Beta-PGM__Phosphata"/>
    <property type="match status" value="1"/>
</dbReference>
<dbReference type="Pfam" id="PF00702">
    <property type="entry name" value="Hydrolase"/>
    <property type="match status" value="1"/>
</dbReference>
<proteinExistence type="predicted"/>
<dbReference type="Gene3D" id="3.40.50.1000">
    <property type="entry name" value="HAD superfamily/HAD-like"/>
    <property type="match status" value="1"/>
</dbReference>
<dbReference type="InterPro" id="IPR036412">
    <property type="entry name" value="HAD-like_sf"/>
</dbReference>
<dbReference type="Proteomes" id="UP000605361">
    <property type="component" value="Unassembled WGS sequence"/>
</dbReference>
<dbReference type="NCBIfam" id="TIGR01509">
    <property type="entry name" value="HAD-SF-IA-v3"/>
    <property type="match status" value="1"/>
</dbReference>
<dbReference type="SUPFAM" id="SSF56784">
    <property type="entry name" value="HAD-like"/>
    <property type="match status" value="1"/>
</dbReference>
<dbReference type="EMBL" id="JADOGI010000045">
    <property type="protein sequence ID" value="MBF8187445.1"/>
    <property type="molecule type" value="Genomic_DNA"/>
</dbReference>
<dbReference type="InterPro" id="IPR023214">
    <property type="entry name" value="HAD_sf"/>
</dbReference>
<dbReference type="PANTHER" id="PTHR43611:SF3">
    <property type="entry name" value="FLAVIN MONONUCLEOTIDE HYDROLASE 1, CHLOROPLATIC"/>
    <property type="match status" value="1"/>
</dbReference>
<dbReference type="SFLD" id="SFLDS00003">
    <property type="entry name" value="Haloacid_Dehalogenase"/>
    <property type="match status" value="1"/>
</dbReference>
<sequence>MPYRSDTESCLGDGSAAGRLSTLERCGKSWWLRQWWAVIPFAAVLTDLDGVLRHFDHVAQADIEARYGVPLMKTAFDPKLITPPTLGQVSEAQWAESIVAALGGDERARQAVEEFVRVRFWVDEEVRALLARVQEHVPLIIVTNAMDTLEEHLDLLGLTYFADDVVSSARIGVAKPDQRIYEIAAERAGAPPERCLFVDDRLPNVEAARALGMTGVHYRAYRDLAAVLG</sequence>
<gene>
    <name evidence="1" type="ORF">ITP53_17230</name>
</gene>
<dbReference type="AlphaFoldDB" id="A0A931EYL6"/>
<accession>A0A931EYL6</accession>
<reference evidence="1" key="1">
    <citation type="submission" date="2020-11" db="EMBL/GenBank/DDBJ databases">
        <title>Whole-genome analyses of Nonomuraea sp. K274.</title>
        <authorList>
            <person name="Veyisoglu A."/>
        </authorList>
    </citation>
    <scope>NUCLEOTIDE SEQUENCE</scope>
    <source>
        <strain evidence="1">K274</strain>
    </source>
</reference>
<keyword evidence="2" id="KW-1185">Reference proteome</keyword>
<organism evidence="1 2">
    <name type="scientific">Nonomuraea cypriaca</name>
    <dbReference type="NCBI Taxonomy" id="1187855"/>
    <lineage>
        <taxon>Bacteria</taxon>
        <taxon>Bacillati</taxon>
        <taxon>Actinomycetota</taxon>
        <taxon>Actinomycetes</taxon>
        <taxon>Streptosporangiales</taxon>
        <taxon>Streptosporangiaceae</taxon>
        <taxon>Nonomuraea</taxon>
    </lineage>
</organism>
<protein>
    <submittedName>
        <fullName evidence="1">HAD-IA family hydrolase</fullName>
    </submittedName>
</protein>
<dbReference type="PRINTS" id="PR00413">
    <property type="entry name" value="HADHALOGNASE"/>
</dbReference>
<name>A0A931EYL6_9ACTN</name>
<evidence type="ECO:0000313" key="1">
    <source>
        <dbReference type="EMBL" id="MBF8187445.1"/>
    </source>
</evidence>
<keyword evidence="1" id="KW-0378">Hydrolase</keyword>